<dbReference type="InterPro" id="IPR043128">
    <property type="entry name" value="Rev_trsase/Diguanyl_cyclase"/>
</dbReference>
<dbReference type="AlphaFoldDB" id="A0A151SR34"/>
<evidence type="ECO:0000259" key="1">
    <source>
        <dbReference type="Pfam" id="PF00078"/>
    </source>
</evidence>
<dbReference type="InterPro" id="IPR043502">
    <property type="entry name" value="DNA/RNA_pol_sf"/>
</dbReference>
<dbReference type="Gene3D" id="3.30.70.270">
    <property type="match status" value="1"/>
</dbReference>
<dbReference type="Proteomes" id="UP000075243">
    <property type="component" value="Chromosome 11"/>
</dbReference>
<sequence>MGDEKRKFVEVEVQKLLRANVIREITYTTWLANIVLVKKANGKCSMCTNYTDLNKAFPKDAYPLPCIDRLVNGASEHSIFSFLDAYFGYNQIKMHSSDEEKMAFITETANFCYKVMPFGQKNVGATYQRLMNKVFQR</sequence>
<dbReference type="SUPFAM" id="SSF56672">
    <property type="entry name" value="DNA/RNA polymerases"/>
    <property type="match status" value="1"/>
</dbReference>
<accession>A0A151SR34</accession>
<evidence type="ECO:0000313" key="3">
    <source>
        <dbReference type="Proteomes" id="UP000075243"/>
    </source>
</evidence>
<dbReference type="Pfam" id="PF00078">
    <property type="entry name" value="RVT_1"/>
    <property type="match status" value="1"/>
</dbReference>
<keyword evidence="3" id="KW-1185">Reference proteome</keyword>
<organism evidence="2 3">
    <name type="scientific">Cajanus cajan</name>
    <name type="common">Pigeon pea</name>
    <name type="synonym">Cajanus indicus</name>
    <dbReference type="NCBI Taxonomy" id="3821"/>
    <lineage>
        <taxon>Eukaryota</taxon>
        <taxon>Viridiplantae</taxon>
        <taxon>Streptophyta</taxon>
        <taxon>Embryophyta</taxon>
        <taxon>Tracheophyta</taxon>
        <taxon>Spermatophyta</taxon>
        <taxon>Magnoliopsida</taxon>
        <taxon>eudicotyledons</taxon>
        <taxon>Gunneridae</taxon>
        <taxon>Pentapetalae</taxon>
        <taxon>rosids</taxon>
        <taxon>fabids</taxon>
        <taxon>Fabales</taxon>
        <taxon>Fabaceae</taxon>
        <taxon>Papilionoideae</taxon>
        <taxon>50 kb inversion clade</taxon>
        <taxon>NPAAA clade</taxon>
        <taxon>indigoferoid/millettioid clade</taxon>
        <taxon>Phaseoleae</taxon>
        <taxon>Cajanus</taxon>
    </lineage>
</organism>
<proteinExistence type="predicted"/>
<gene>
    <name evidence="2" type="ORF">KK1_003511</name>
</gene>
<reference evidence="2 3" key="1">
    <citation type="journal article" date="2012" name="Nat. Biotechnol.">
        <title>Draft genome sequence of pigeonpea (Cajanus cajan), an orphan legume crop of resource-poor farmers.</title>
        <authorList>
            <person name="Varshney R.K."/>
            <person name="Chen W."/>
            <person name="Li Y."/>
            <person name="Bharti A.K."/>
            <person name="Saxena R.K."/>
            <person name="Schlueter J.A."/>
            <person name="Donoghue M.T."/>
            <person name="Azam S."/>
            <person name="Fan G."/>
            <person name="Whaley A.M."/>
            <person name="Farmer A.D."/>
            <person name="Sheridan J."/>
            <person name="Iwata A."/>
            <person name="Tuteja R."/>
            <person name="Penmetsa R.V."/>
            <person name="Wu W."/>
            <person name="Upadhyaya H.D."/>
            <person name="Yang S.P."/>
            <person name="Shah T."/>
            <person name="Saxena K.B."/>
            <person name="Michael T."/>
            <person name="McCombie W.R."/>
            <person name="Yang B."/>
            <person name="Zhang G."/>
            <person name="Yang H."/>
            <person name="Wang J."/>
            <person name="Spillane C."/>
            <person name="Cook D.R."/>
            <person name="May G.D."/>
            <person name="Xu X."/>
            <person name="Jackson S.A."/>
        </authorList>
    </citation>
    <scope>NUCLEOTIDE SEQUENCE [LARGE SCALE GENOMIC DNA]</scope>
    <source>
        <strain evidence="3">cv. Asha</strain>
    </source>
</reference>
<name>A0A151SR34_CAJCA</name>
<dbReference type="PANTHER" id="PTHR24559">
    <property type="entry name" value="TRANSPOSON TY3-I GAG-POL POLYPROTEIN"/>
    <property type="match status" value="1"/>
</dbReference>
<evidence type="ECO:0000313" key="2">
    <source>
        <dbReference type="EMBL" id="KYP57253.1"/>
    </source>
</evidence>
<dbReference type="InterPro" id="IPR000477">
    <property type="entry name" value="RT_dom"/>
</dbReference>
<dbReference type="CDD" id="cd01647">
    <property type="entry name" value="RT_LTR"/>
    <property type="match status" value="1"/>
</dbReference>
<dbReference type="EMBL" id="CM003613">
    <property type="protein sequence ID" value="KYP57253.1"/>
    <property type="molecule type" value="Genomic_DNA"/>
</dbReference>
<protein>
    <submittedName>
        <fullName evidence="2">Transposon Ty3-I Gag-Pol polyprotein</fullName>
    </submittedName>
</protein>
<dbReference type="Gramene" id="C.cajan_03433.t">
    <property type="protein sequence ID" value="C.cajan_03433.t.cds1"/>
    <property type="gene ID" value="C.cajan_03433"/>
</dbReference>
<dbReference type="InterPro" id="IPR053134">
    <property type="entry name" value="RNA-dir_DNA_polymerase"/>
</dbReference>
<feature type="domain" description="Reverse transcriptase" evidence="1">
    <location>
        <begin position="38"/>
        <end position="136"/>
    </location>
</feature>
<dbReference type="Gene3D" id="3.10.10.10">
    <property type="entry name" value="HIV Type 1 Reverse Transcriptase, subunit A, domain 1"/>
    <property type="match status" value="1"/>
</dbReference>
<dbReference type="PANTHER" id="PTHR24559:SF444">
    <property type="entry name" value="REVERSE TRANSCRIPTASE DOMAIN-CONTAINING PROTEIN"/>
    <property type="match status" value="1"/>
</dbReference>